<gene>
    <name evidence="10" type="ORF">HNR67_005781</name>
</gene>
<evidence type="ECO:0000256" key="1">
    <source>
        <dbReference type="ARBA" id="ARBA00004651"/>
    </source>
</evidence>
<evidence type="ECO:0000313" key="11">
    <source>
        <dbReference type="Proteomes" id="UP000533598"/>
    </source>
</evidence>
<dbReference type="InterPro" id="IPR003439">
    <property type="entry name" value="ABC_transporter-like_ATP-bd"/>
</dbReference>
<feature type="transmembrane region" description="Helical" evidence="7">
    <location>
        <begin position="241"/>
        <end position="265"/>
    </location>
</feature>
<keyword evidence="3" id="KW-0547">Nucleotide-binding</keyword>
<dbReference type="SUPFAM" id="SSF90123">
    <property type="entry name" value="ABC transporter transmembrane region"/>
    <property type="match status" value="1"/>
</dbReference>
<dbReference type="InterPro" id="IPR003593">
    <property type="entry name" value="AAA+_ATPase"/>
</dbReference>
<comment type="subcellular location">
    <subcellularLocation>
        <location evidence="1">Cell membrane</location>
        <topology evidence="1">Multi-pass membrane protein</topology>
    </subcellularLocation>
</comment>
<proteinExistence type="predicted"/>
<feature type="transmembrane region" description="Helical" evidence="7">
    <location>
        <begin position="54"/>
        <end position="74"/>
    </location>
</feature>
<sequence length="588" mass="62256">MTNPGRRLLVAELSQRRAPLLRIAAWSVPEALPALLSGLLVSQALDQGFLRGQYLTGLVWLEVLLLVVLAGLLATRAIFPQLAAVVEPLRDSLVRRLVSSTVHRSVAEIDRGDNAGLARLVELAEGIRQLTAGLLRTLRPLLLRLIAACAGLIALAPAATPLLLAPLVPAGIGVWLLLPRLARCRRELVVQEEEIGRSSALVFAGVRDVVASGGVDRARAEIDHWFTAHARSARRMTRLHGLLTLVISLGAQAPVFLLLLLAPWLTGGGHTTVGELVGAVTYAGMTLAPAVGELAGTISGPWLQLEVVLRRLAEVTEPVEQAAVPAQRRPAPRGADLALRQVTFRYGSHSVPVLDNLDLDVPHGDHLVVAGASGIGKSTLATLLTGVRSPQGGLVTLAGTPVGELDPATVRSRIAFIPQEAYVFAGTLWENLGYLHPAVTEQELDTAVDAVGLRELVDRLGGYDAGLGPCGVQLSAGEGQQVALARVYLSSADIVVLDEATCHLDPEAEARAEAAFVARGGTLVVIAHRISSAVRARRVLLLDGSRVHLGTHERLLETTPAYAALVGHWRASSAGAAHDERAMIPDPR</sequence>
<feature type="domain" description="ABC transmembrane type-1" evidence="9">
    <location>
        <begin position="34"/>
        <end position="289"/>
    </location>
</feature>
<dbReference type="GO" id="GO:0016887">
    <property type="term" value="F:ATP hydrolysis activity"/>
    <property type="evidence" value="ECO:0007669"/>
    <property type="project" value="InterPro"/>
</dbReference>
<dbReference type="GO" id="GO:0140359">
    <property type="term" value="F:ABC-type transporter activity"/>
    <property type="evidence" value="ECO:0007669"/>
    <property type="project" value="InterPro"/>
</dbReference>
<keyword evidence="5 7" id="KW-1133">Transmembrane helix</keyword>
<dbReference type="GO" id="GO:0034040">
    <property type="term" value="F:ATPase-coupled lipid transmembrane transporter activity"/>
    <property type="evidence" value="ECO:0007669"/>
    <property type="project" value="TreeGrafter"/>
</dbReference>
<evidence type="ECO:0000259" key="8">
    <source>
        <dbReference type="PROSITE" id="PS50893"/>
    </source>
</evidence>
<evidence type="ECO:0000256" key="4">
    <source>
        <dbReference type="ARBA" id="ARBA00022840"/>
    </source>
</evidence>
<dbReference type="PROSITE" id="PS50893">
    <property type="entry name" value="ABC_TRANSPORTER_2"/>
    <property type="match status" value="1"/>
</dbReference>
<feature type="transmembrane region" description="Helical" evidence="7">
    <location>
        <begin position="138"/>
        <end position="156"/>
    </location>
</feature>
<evidence type="ECO:0000259" key="9">
    <source>
        <dbReference type="PROSITE" id="PS50929"/>
    </source>
</evidence>
<protein>
    <submittedName>
        <fullName evidence="10">ATP-binding cassette subfamily C protein</fullName>
    </submittedName>
</protein>
<feature type="transmembrane region" description="Helical" evidence="7">
    <location>
        <begin position="162"/>
        <end position="178"/>
    </location>
</feature>
<dbReference type="InterPro" id="IPR036640">
    <property type="entry name" value="ABC1_TM_sf"/>
</dbReference>
<keyword evidence="4 10" id="KW-0067">ATP-binding</keyword>
<keyword evidence="11" id="KW-1185">Reference proteome</keyword>
<organism evidence="10 11">
    <name type="scientific">Crossiella cryophila</name>
    <dbReference type="NCBI Taxonomy" id="43355"/>
    <lineage>
        <taxon>Bacteria</taxon>
        <taxon>Bacillati</taxon>
        <taxon>Actinomycetota</taxon>
        <taxon>Actinomycetes</taxon>
        <taxon>Pseudonocardiales</taxon>
        <taxon>Pseudonocardiaceae</taxon>
        <taxon>Crossiella</taxon>
    </lineage>
</organism>
<dbReference type="GO" id="GO:0005524">
    <property type="term" value="F:ATP binding"/>
    <property type="evidence" value="ECO:0007669"/>
    <property type="project" value="UniProtKB-KW"/>
</dbReference>
<accession>A0A7W7CEG3</accession>
<dbReference type="Pfam" id="PF00005">
    <property type="entry name" value="ABC_tran"/>
    <property type="match status" value="1"/>
</dbReference>
<dbReference type="AlphaFoldDB" id="A0A7W7CEG3"/>
<keyword evidence="2 7" id="KW-0812">Transmembrane</keyword>
<dbReference type="PROSITE" id="PS50929">
    <property type="entry name" value="ABC_TM1F"/>
    <property type="match status" value="1"/>
</dbReference>
<evidence type="ECO:0000256" key="6">
    <source>
        <dbReference type="ARBA" id="ARBA00023136"/>
    </source>
</evidence>
<feature type="transmembrane region" description="Helical" evidence="7">
    <location>
        <begin position="20"/>
        <end position="42"/>
    </location>
</feature>
<dbReference type="SUPFAM" id="SSF52540">
    <property type="entry name" value="P-loop containing nucleoside triphosphate hydrolases"/>
    <property type="match status" value="1"/>
</dbReference>
<dbReference type="Gene3D" id="3.40.50.300">
    <property type="entry name" value="P-loop containing nucleotide triphosphate hydrolases"/>
    <property type="match status" value="1"/>
</dbReference>
<evidence type="ECO:0000256" key="7">
    <source>
        <dbReference type="SAM" id="Phobius"/>
    </source>
</evidence>
<dbReference type="PANTHER" id="PTHR24221">
    <property type="entry name" value="ATP-BINDING CASSETTE SUB-FAMILY B"/>
    <property type="match status" value="1"/>
</dbReference>
<evidence type="ECO:0000256" key="2">
    <source>
        <dbReference type="ARBA" id="ARBA00022692"/>
    </source>
</evidence>
<dbReference type="EMBL" id="JACHMH010000001">
    <property type="protein sequence ID" value="MBB4679663.1"/>
    <property type="molecule type" value="Genomic_DNA"/>
</dbReference>
<dbReference type="Gene3D" id="1.20.1560.10">
    <property type="entry name" value="ABC transporter type 1, transmembrane domain"/>
    <property type="match status" value="1"/>
</dbReference>
<dbReference type="RefSeq" id="WP_185005384.1">
    <property type="nucleotide sequence ID" value="NZ_BAAAUI010000001.1"/>
</dbReference>
<reference evidence="10 11" key="1">
    <citation type="submission" date="2020-08" db="EMBL/GenBank/DDBJ databases">
        <title>Sequencing the genomes of 1000 actinobacteria strains.</title>
        <authorList>
            <person name="Klenk H.-P."/>
        </authorList>
    </citation>
    <scope>NUCLEOTIDE SEQUENCE [LARGE SCALE GENOMIC DNA]</scope>
    <source>
        <strain evidence="10 11">DSM 44230</strain>
    </source>
</reference>
<dbReference type="GO" id="GO:0005886">
    <property type="term" value="C:plasma membrane"/>
    <property type="evidence" value="ECO:0007669"/>
    <property type="project" value="UniProtKB-SubCell"/>
</dbReference>
<dbReference type="PANTHER" id="PTHR24221:SF654">
    <property type="entry name" value="ATP-BINDING CASSETTE SUB-FAMILY B MEMBER 6"/>
    <property type="match status" value="1"/>
</dbReference>
<feature type="domain" description="ABC transporter" evidence="8">
    <location>
        <begin position="337"/>
        <end position="568"/>
    </location>
</feature>
<dbReference type="Proteomes" id="UP000533598">
    <property type="component" value="Unassembled WGS sequence"/>
</dbReference>
<dbReference type="InterPro" id="IPR027417">
    <property type="entry name" value="P-loop_NTPase"/>
</dbReference>
<comment type="caution">
    <text evidence="10">The sequence shown here is derived from an EMBL/GenBank/DDBJ whole genome shotgun (WGS) entry which is preliminary data.</text>
</comment>
<dbReference type="InterPro" id="IPR011527">
    <property type="entry name" value="ABC1_TM_dom"/>
</dbReference>
<evidence type="ECO:0000313" key="10">
    <source>
        <dbReference type="EMBL" id="MBB4679663.1"/>
    </source>
</evidence>
<name>A0A7W7CEG3_9PSEU</name>
<evidence type="ECO:0000256" key="3">
    <source>
        <dbReference type="ARBA" id="ARBA00022741"/>
    </source>
</evidence>
<evidence type="ECO:0000256" key="5">
    <source>
        <dbReference type="ARBA" id="ARBA00022989"/>
    </source>
</evidence>
<dbReference type="InterPro" id="IPR039421">
    <property type="entry name" value="Type_1_exporter"/>
</dbReference>
<dbReference type="SMART" id="SM00382">
    <property type="entry name" value="AAA"/>
    <property type="match status" value="1"/>
</dbReference>
<keyword evidence="6 7" id="KW-0472">Membrane</keyword>